<evidence type="ECO:0000259" key="7">
    <source>
        <dbReference type="PROSITE" id="PS50949"/>
    </source>
</evidence>
<dbReference type="CDD" id="cd00609">
    <property type="entry name" value="AAT_like"/>
    <property type="match status" value="1"/>
</dbReference>
<keyword evidence="8" id="KW-0032">Aminotransferase</keyword>
<comment type="similarity">
    <text evidence="1">In the C-terminal section; belongs to the class-I pyridoxal-phosphate-dependent aminotransferase family.</text>
</comment>
<dbReference type="GO" id="GO:0030170">
    <property type="term" value="F:pyridoxal phosphate binding"/>
    <property type="evidence" value="ECO:0007669"/>
    <property type="project" value="InterPro"/>
</dbReference>
<dbReference type="PANTHER" id="PTHR46577:SF1">
    <property type="entry name" value="HTH-TYPE TRANSCRIPTIONAL REGULATORY PROTEIN GABR"/>
    <property type="match status" value="1"/>
</dbReference>
<evidence type="ECO:0000313" key="9">
    <source>
        <dbReference type="Proteomes" id="UP001141992"/>
    </source>
</evidence>
<dbReference type="GO" id="GO:0003700">
    <property type="term" value="F:DNA-binding transcription factor activity"/>
    <property type="evidence" value="ECO:0007669"/>
    <property type="project" value="InterPro"/>
</dbReference>
<dbReference type="AlphaFoldDB" id="A0A9X3R523"/>
<dbReference type="RefSeq" id="WP_207384994.1">
    <property type="nucleotide sequence ID" value="NZ_CYTI01000007.1"/>
</dbReference>
<keyword evidence="2" id="KW-0663">Pyridoxal phosphate</keyword>
<evidence type="ECO:0000256" key="2">
    <source>
        <dbReference type="ARBA" id="ARBA00022898"/>
    </source>
</evidence>
<comment type="caution">
    <text evidence="8">The sequence shown here is derived from an EMBL/GenBank/DDBJ whole genome shotgun (WGS) entry which is preliminary data.</text>
</comment>
<feature type="region of interest" description="Disordered" evidence="6">
    <location>
        <begin position="108"/>
        <end position="135"/>
    </location>
</feature>
<dbReference type="PRINTS" id="PR00035">
    <property type="entry name" value="HTHGNTR"/>
</dbReference>
<evidence type="ECO:0000256" key="4">
    <source>
        <dbReference type="ARBA" id="ARBA00023125"/>
    </source>
</evidence>
<protein>
    <submittedName>
        <fullName evidence="8">PLP-dependent aminotransferase family protein</fullName>
    </submittedName>
</protein>
<dbReference type="GO" id="GO:0003677">
    <property type="term" value="F:DNA binding"/>
    <property type="evidence" value="ECO:0007669"/>
    <property type="project" value="UniProtKB-KW"/>
</dbReference>
<dbReference type="CDD" id="cd07377">
    <property type="entry name" value="WHTH_GntR"/>
    <property type="match status" value="1"/>
</dbReference>
<evidence type="ECO:0000313" key="8">
    <source>
        <dbReference type="EMBL" id="MCZ8402992.1"/>
    </source>
</evidence>
<dbReference type="InterPro" id="IPR000524">
    <property type="entry name" value="Tscrpt_reg_HTH_GntR"/>
</dbReference>
<reference evidence="8" key="1">
    <citation type="submission" date="2022-12" db="EMBL/GenBank/DDBJ databases">
        <authorList>
            <person name="Voronina O.L."/>
            <person name="Kunda M.S."/>
            <person name="Ryzhova N."/>
            <person name="Aksenova E.I."/>
        </authorList>
    </citation>
    <scope>NUCLEOTIDE SEQUENCE</scope>
    <source>
        <strain evidence="8">SCCH136:Ach223948</strain>
    </source>
</reference>
<accession>A0A9X3R523</accession>
<dbReference type="Proteomes" id="UP001141992">
    <property type="component" value="Unassembled WGS sequence"/>
</dbReference>
<feature type="domain" description="HTH gntR-type" evidence="7">
    <location>
        <begin position="32"/>
        <end position="99"/>
    </location>
</feature>
<dbReference type="InterPro" id="IPR051446">
    <property type="entry name" value="HTH_trans_reg/aminotransferase"/>
</dbReference>
<keyword evidence="5" id="KW-0804">Transcription</keyword>
<dbReference type="Gene3D" id="3.40.640.10">
    <property type="entry name" value="Type I PLP-dependent aspartate aminotransferase-like (Major domain)"/>
    <property type="match status" value="1"/>
</dbReference>
<evidence type="ECO:0000256" key="3">
    <source>
        <dbReference type="ARBA" id="ARBA00023015"/>
    </source>
</evidence>
<evidence type="ECO:0000256" key="6">
    <source>
        <dbReference type="SAM" id="MobiDB-lite"/>
    </source>
</evidence>
<evidence type="ECO:0000256" key="5">
    <source>
        <dbReference type="ARBA" id="ARBA00023163"/>
    </source>
</evidence>
<dbReference type="SUPFAM" id="SSF46785">
    <property type="entry name" value="Winged helix' DNA-binding domain"/>
    <property type="match status" value="1"/>
</dbReference>
<dbReference type="SUPFAM" id="SSF53383">
    <property type="entry name" value="PLP-dependent transferases"/>
    <property type="match status" value="1"/>
</dbReference>
<feature type="compositionally biased region" description="Low complexity" evidence="6">
    <location>
        <begin position="116"/>
        <end position="135"/>
    </location>
</feature>
<dbReference type="Gene3D" id="1.10.10.10">
    <property type="entry name" value="Winged helix-like DNA-binding domain superfamily/Winged helix DNA-binding domain"/>
    <property type="match status" value="1"/>
</dbReference>
<keyword evidence="4" id="KW-0238">DNA-binding</keyword>
<evidence type="ECO:0000256" key="1">
    <source>
        <dbReference type="ARBA" id="ARBA00005384"/>
    </source>
</evidence>
<dbReference type="Pfam" id="PF00392">
    <property type="entry name" value="GntR"/>
    <property type="match status" value="1"/>
</dbReference>
<dbReference type="PANTHER" id="PTHR46577">
    <property type="entry name" value="HTH-TYPE TRANSCRIPTIONAL REGULATORY PROTEIN GABR"/>
    <property type="match status" value="1"/>
</dbReference>
<dbReference type="EMBL" id="JAPZVI010000012">
    <property type="protein sequence ID" value="MCZ8402992.1"/>
    <property type="molecule type" value="Genomic_DNA"/>
</dbReference>
<dbReference type="SMART" id="SM00345">
    <property type="entry name" value="HTH_GNTR"/>
    <property type="match status" value="1"/>
</dbReference>
<keyword evidence="3" id="KW-0805">Transcription regulation</keyword>
<organism evidence="8 9">
    <name type="scientific">Alcaligenes xylosoxydans xylosoxydans</name>
    <name type="common">Achromobacter xylosoxidans</name>
    <dbReference type="NCBI Taxonomy" id="85698"/>
    <lineage>
        <taxon>Bacteria</taxon>
        <taxon>Pseudomonadati</taxon>
        <taxon>Pseudomonadota</taxon>
        <taxon>Betaproteobacteria</taxon>
        <taxon>Burkholderiales</taxon>
        <taxon>Alcaligenaceae</taxon>
        <taxon>Achromobacter</taxon>
    </lineage>
</organism>
<name>A0A9X3R523_ALCXX</name>
<dbReference type="Pfam" id="PF00155">
    <property type="entry name" value="Aminotran_1_2"/>
    <property type="match status" value="1"/>
</dbReference>
<dbReference type="InterPro" id="IPR036390">
    <property type="entry name" value="WH_DNA-bd_sf"/>
</dbReference>
<dbReference type="GO" id="GO:0008483">
    <property type="term" value="F:transaminase activity"/>
    <property type="evidence" value="ECO:0007669"/>
    <property type="project" value="UniProtKB-KW"/>
</dbReference>
<dbReference type="PROSITE" id="PS50949">
    <property type="entry name" value="HTH_GNTR"/>
    <property type="match status" value="1"/>
</dbReference>
<dbReference type="InterPro" id="IPR004839">
    <property type="entry name" value="Aminotransferase_I/II_large"/>
</dbReference>
<proteinExistence type="inferred from homology"/>
<gene>
    <name evidence="8" type="ORF">O9570_16185</name>
</gene>
<sequence>MIKSTTVRKFNRAMTEPAALLSSPLARGPGALPRQRQLIQRLKQAILAGQLPAGGKLPASRVLADELRISRNTVLIAYEQLTAEGYVIADRQGTRVAPLSAAAASAAKQATRRAAEQAARPAPGPAAGQAPRPEAPVFRTAARLSRIIATRAPNDGSLPLTPGTPALTQFPISAWRRAQDRALQAAPAATLGYGPPVGEPALREAIAQYLRVSRGVNCDASRIVITEGAQGALALCVQLLTNPGDTAWLEEPGYRGAKSAFHAGDLNVVAMRVDADGLAINEDDWLTRPPRLIQATPTHQYPTGAVLSLARRLDLLERARRAGAWIIEDDYDSEFRHQGEPIAAMQGLLPDAPVLYVGTFSKTMFPALRLGFLVLPQAIAGPAMPSIVEMLRGGHRLEQLTMAAFIENGQFSRHLGRMRRLYRERQAALREALAQHLGIDHEVLGGHSGLHLTVRLPPDVPDRAVVEQARRLGMNPNALSTFAITPQPQDNGLVIGYGNTSADRYPALVRQLGKLAAALRH</sequence>
<keyword evidence="8" id="KW-0808">Transferase</keyword>
<dbReference type="InterPro" id="IPR015421">
    <property type="entry name" value="PyrdxlP-dep_Trfase_major"/>
</dbReference>
<dbReference type="InterPro" id="IPR015424">
    <property type="entry name" value="PyrdxlP-dep_Trfase"/>
</dbReference>
<dbReference type="InterPro" id="IPR036388">
    <property type="entry name" value="WH-like_DNA-bd_sf"/>
</dbReference>